<comment type="caution">
    <text evidence="2">The sequence shown here is derived from an EMBL/GenBank/DDBJ whole genome shotgun (WGS) entry which is preliminary data.</text>
</comment>
<keyword evidence="3" id="KW-1185">Reference proteome</keyword>
<evidence type="ECO:0000313" key="3">
    <source>
        <dbReference type="Proteomes" id="UP000615455"/>
    </source>
</evidence>
<keyword evidence="1" id="KW-0732">Signal</keyword>
<organism evidence="2 3">
    <name type="scientific">Paenibacillus marchantiophytorum</name>
    <dbReference type="NCBI Taxonomy" id="1619310"/>
    <lineage>
        <taxon>Bacteria</taxon>
        <taxon>Bacillati</taxon>
        <taxon>Bacillota</taxon>
        <taxon>Bacilli</taxon>
        <taxon>Bacillales</taxon>
        <taxon>Paenibacillaceae</taxon>
        <taxon>Paenibacillus</taxon>
    </lineage>
</organism>
<dbReference type="RefSeq" id="WP_189015012.1">
    <property type="nucleotide sequence ID" value="NZ_BMHE01000025.1"/>
</dbReference>
<feature type="signal peptide" evidence="1">
    <location>
        <begin position="1"/>
        <end position="19"/>
    </location>
</feature>
<name>A0ABQ1EYF2_9BACL</name>
<dbReference type="Proteomes" id="UP000615455">
    <property type="component" value="Unassembled WGS sequence"/>
</dbReference>
<feature type="chain" id="PRO_5045472363" evidence="1">
    <location>
        <begin position="20"/>
        <end position="54"/>
    </location>
</feature>
<evidence type="ECO:0000313" key="2">
    <source>
        <dbReference type="EMBL" id="GFZ92751.1"/>
    </source>
</evidence>
<proteinExistence type="predicted"/>
<reference evidence="3" key="1">
    <citation type="journal article" date="2019" name="Int. J. Syst. Evol. Microbiol.">
        <title>The Global Catalogue of Microorganisms (GCM) 10K type strain sequencing project: providing services to taxonomists for standard genome sequencing and annotation.</title>
        <authorList>
            <consortium name="The Broad Institute Genomics Platform"/>
            <consortium name="The Broad Institute Genome Sequencing Center for Infectious Disease"/>
            <person name="Wu L."/>
            <person name="Ma J."/>
        </authorList>
    </citation>
    <scope>NUCLEOTIDE SEQUENCE [LARGE SCALE GENOMIC DNA]</scope>
    <source>
        <strain evidence="3">CGMCC 1.15043</strain>
    </source>
</reference>
<accession>A0ABQ1EYF2</accession>
<evidence type="ECO:0000256" key="1">
    <source>
        <dbReference type="SAM" id="SignalP"/>
    </source>
</evidence>
<sequence>MKKLGLIASMVSLFSLWNAAGATGASASSFADVSGRLGVTDGVAGETVETRPIP</sequence>
<protein>
    <submittedName>
        <fullName evidence="2">Uncharacterized protein</fullName>
    </submittedName>
</protein>
<gene>
    <name evidence="2" type="ORF">GCM10008018_44020</name>
</gene>
<dbReference type="EMBL" id="BMHE01000025">
    <property type="protein sequence ID" value="GFZ92751.1"/>
    <property type="molecule type" value="Genomic_DNA"/>
</dbReference>